<reference evidence="1 2" key="1">
    <citation type="submission" date="2024-01" db="EMBL/GenBank/DDBJ databases">
        <title>Pedobacter sp. nov., isolated from oil-contaminated soil.</title>
        <authorList>
            <person name="Le N.T.T."/>
        </authorList>
    </citation>
    <scope>NUCLEOTIDE SEQUENCE [LARGE SCALE GENOMIC DNA]</scope>
    <source>
        <strain evidence="1 2">VNH31</strain>
    </source>
</reference>
<accession>A0ABU7H0W1</accession>
<keyword evidence="2" id="KW-1185">Reference proteome</keyword>
<dbReference type="Proteomes" id="UP001337681">
    <property type="component" value="Unassembled WGS sequence"/>
</dbReference>
<organism evidence="1 2">
    <name type="scientific">Pedobacter flavus</name>
    <dbReference type="NCBI Taxonomy" id="3113906"/>
    <lineage>
        <taxon>Bacteria</taxon>
        <taxon>Pseudomonadati</taxon>
        <taxon>Bacteroidota</taxon>
        <taxon>Sphingobacteriia</taxon>
        <taxon>Sphingobacteriales</taxon>
        <taxon>Sphingobacteriaceae</taxon>
        <taxon>Pedobacter</taxon>
    </lineage>
</organism>
<dbReference type="EMBL" id="JAZDQU010000001">
    <property type="protein sequence ID" value="MEE1884800.1"/>
    <property type="molecule type" value="Genomic_DNA"/>
</dbReference>
<comment type="caution">
    <text evidence="1">The sequence shown here is derived from an EMBL/GenBank/DDBJ whole genome shotgun (WGS) entry which is preliminary data.</text>
</comment>
<dbReference type="SUPFAM" id="SSF160419">
    <property type="entry name" value="YdfO-like"/>
    <property type="match status" value="1"/>
</dbReference>
<name>A0ABU7H0W1_9SPHI</name>
<sequence>MDFKYEQIKEAHSKVKSGADFPNYLKELNQLGVLSYETFVNNGSTIYIGKNGYTVNSPEKYSELIVSDQPNIEQFMKDLRNHQQGNTDYLTFCSDCAKSGVEKWAVNIENRTCIYFDKNNHSMLIESLPL</sequence>
<dbReference type="InterPro" id="IPR009833">
    <property type="entry name" value="DUF1398"/>
</dbReference>
<dbReference type="InterPro" id="IPR036696">
    <property type="entry name" value="YdfO-like_sf"/>
</dbReference>
<gene>
    <name evidence="1" type="ORF">VRU49_05125</name>
</gene>
<dbReference type="Gene3D" id="3.30.1810.10">
    <property type="entry name" value="YdfO-like"/>
    <property type="match status" value="1"/>
</dbReference>
<protein>
    <submittedName>
        <fullName evidence="1">DUF1398 family protein</fullName>
    </submittedName>
</protein>
<dbReference type="Pfam" id="PF07166">
    <property type="entry name" value="DUF1398"/>
    <property type="match status" value="1"/>
</dbReference>
<dbReference type="RefSeq" id="WP_330145710.1">
    <property type="nucleotide sequence ID" value="NZ_JAZDQU010000001.1"/>
</dbReference>
<evidence type="ECO:0000313" key="1">
    <source>
        <dbReference type="EMBL" id="MEE1884800.1"/>
    </source>
</evidence>
<proteinExistence type="predicted"/>
<evidence type="ECO:0000313" key="2">
    <source>
        <dbReference type="Proteomes" id="UP001337681"/>
    </source>
</evidence>